<evidence type="ECO:0000313" key="3">
    <source>
        <dbReference type="Proteomes" id="UP000596661"/>
    </source>
</evidence>
<sequence>MTSKAQKSKTPQDPTVTFEAKLIESKVRSIGSYVGEVLRSCGIKYGKGWRVRSVAPGEFSCFPPERVIREEGCITSESSGIGAWSLEYIRDGVVLPLKDYYKVFCNYLEIAPLQLILNSYRIMASLKVLYQILQWECPTPLEILYFYSVKACRAKKQGLDMNYESLLSSPLGSTKAHQRDLQRIKQLESELRTTVEQREVVVRQWNESQTEVARVMNEAEEQKKSHKTELEGAKKRLRISVKFMRKFVKSLTRRTKSSMRLTRNLKGLRRMP</sequence>
<protein>
    <submittedName>
        <fullName evidence="2">Uncharacterized protein</fullName>
    </submittedName>
</protein>
<name>A0A803Q2N9_CANSA</name>
<evidence type="ECO:0000313" key="2">
    <source>
        <dbReference type="EnsemblPlants" id="cds.evm.model.07.1447"/>
    </source>
</evidence>
<accession>A0A803Q2N9</accession>
<feature type="coiled-coil region" evidence="1">
    <location>
        <begin position="184"/>
        <end position="236"/>
    </location>
</feature>
<evidence type="ECO:0000256" key="1">
    <source>
        <dbReference type="SAM" id="Coils"/>
    </source>
</evidence>
<keyword evidence="3" id="KW-1185">Reference proteome</keyword>
<dbReference type="EMBL" id="UZAU01000666">
    <property type="status" value="NOT_ANNOTATED_CDS"/>
    <property type="molecule type" value="Genomic_DNA"/>
</dbReference>
<reference evidence="2" key="2">
    <citation type="submission" date="2021-03" db="UniProtKB">
        <authorList>
            <consortium name="EnsemblPlants"/>
        </authorList>
    </citation>
    <scope>IDENTIFICATION</scope>
</reference>
<dbReference type="Gramene" id="evm.model.07.1447">
    <property type="protein sequence ID" value="cds.evm.model.07.1447"/>
    <property type="gene ID" value="evm.TU.07.1447"/>
</dbReference>
<dbReference type="AlphaFoldDB" id="A0A803Q2N9"/>
<dbReference type="Proteomes" id="UP000596661">
    <property type="component" value="Chromosome 7"/>
</dbReference>
<reference evidence="2" key="1">
    <citation type="submission" date="2018-11" db="EMBL/GenBank/DDBJ databases">
        <authorList>
            <person name="Grassa J C."/>
        </authorList>
    </citation>
    <scope>NUCLEOTIDE SEQUENCE [LARGE SCALE GENOMIC DNA]</scope>
</reference>
<proteinExistence type="predicted"/>
<organism evidence="2 3">
    <name type="scientific">Cannabis sativa</name>
    <name type="common">Hemp</name>
    <name type="synonym">Marijuana</name>
    <dbReference type="NCBI Taxonomy" id="3483"/>
    <lineage>
        <taxon>Eukaryota</taxon>
        <taxon>Viridiplantae</taxon>
        <taxon>Streptophyta</taxon>
        <taxon>Embryophyta</taxon>
        <taxon>Tracheophyta</taxon>
        <taxon>Spermatophyta</taxon>
        <taxon>Magnoliopsida</taxon>
        <taxon>eudicotyledons</taxon>
        <taxon>Gunneridae</taxon>
        <taxon>Pentapetalae</taxon>
        <taxon>rosids</taxon>
        <taxon>fabids</taxon>
        <taxon>Rosales</taxon>
        <taxon>Cannabaceae</taxon>
        <taxon>Cannabis</taxon>
    </lineage>
</organism>
<dbReference type="EnsemblPlants" id="evm.model.07.1447">
    <property type="protein sequence ID" value="cds.evm.model.07.1447"/>
    <property type="gene ID" value="evm.TU.07.1447"/>
</dbReference>
<keyword evidence="1" id="KW-0175">Coiled coil</keyword>